<feature type="compositionally biased region" description="Polar residues" evidence="1">
    <location>
        <begin position="640"/>
        <end position="652"/>
    </location>
</feature>
<comment type="caution">
    <text evidence="2">The sequence shown here is derived from an EMBL/GenBank/DDBJ whole genome shotgun (WGS) entry which is preliminary data.</text>
</comment>
<dbReference type="Proteomes" id="UP000286045">
    <property type="component" value="Unassembled WGS sequence"/>
</dbReference>
<dbReference type="AlphaFoldDB" id="A0A439D586"/>
<evidence type="ECO:0000256" key="1">
    <source>
        <dbReference type="SAM" id="MobiDB-lite"/>
    </source>
</evidence>
<protein>
    <submittedName>
        <fullName evidence="2">Uncharacterized protein</fullName>
    </submittedName>
</protein>
<dbReference type="EMBL" id="RYZI01000149">
    <property type="protein sequence ID" value="RWA09553.1"/>
    <property type="molecule type" value="Genomic_DNA"/>
</dbReference>
<feature type="compositionally biased region" description="Low complexity" evidence="1">
    <location>
        <begin position="624"/>
        <end position="635"/>
    </location>
</feature>
<feature type="compositionally biased region" description="Polar residues" evidence="1">
    <location>
        <begin position="341"/>
        <end position="355"/>
    </location>
</feature>
<proteinExistence type="predicted"/>
<reference evidence="2 3" key="1">
    <citation type="submission" date="2018-12" db="EMBL/GenBank/DDBJ databases">
        <title>Draft genome sequence of Xylaria grammica IHI A82.</title>
        <authorList>
            <person name="Buettner E."/>
            <person name="Kellner H."/>
        </authorList>
    </citation>
    <scope>NUCLEOTIDE SEQUENCE [LARGE SCALE GENOMIC DNA]</scope>
    <source>
        <strain evidence="2 3">IHI A82</strain>
    </source>
</reference>
<name>A0A439D586_9PEZI</name>
<accession>A0A439D586</accession>
<feature type="compositionally biased region" description="Acidic residues" evidence="1">
    <location>
        <begin position="827"/>
        <end position="840"/>
    </location>
</feature>
<evidence type="ECO:0000313" key="3">
    <source>
        <dbReference type="Proteomes" id="UP000286045"/>
    </source>
</evidence>
<sequence>MASQSDTALTCKLPSQKHAPFLRFNCPDWSKIDIVGQTILIAELTSHFGSFQNTCTALKLQSNEVDSFLLTYLQYKKACDQGSLAAEKWGREQAVPTDGEDIPQQRPLLISPSSIMPACNFLNAMGYHDLVPQVRAWSQRSIIWPPNFDVTSVSRLALDQSDIVFLPHREQERHRVRTSFPHNDAQAMIAFVNVWKQKEDGTPDAHIAFIDLPDGSVIYGPGGCRQLTGAGRYSLCLPIDDIPNDQYHELVLARNAFDTQGPGNNHFNPLGPRDYQIANASDELTQMDTQLEGLSMGEEPSMTYTALSGELLANPKDIFGTDMTGAHSIENEKKAPFHPQTEPQDPSSKLGNPQLSQMWNSWPGQLFQFRLPHGYTIMGPQGHVLTFDPPQHERYDDLGDPHGIGGTYCIAPPAQMERSSCFKVHELPANVFLRFKTLERLAIIRDGIVLPGFVEPGVLEWSTRDGFLDLYGARGCYGVYPREDSDFPMGEHQQSYEDVEHGRNIATHPAPIKEALEIIEPYRDWLDHEEDETVQLEQQAAERARLDARIARQRAHQDILMEERESRKRALEARKAQEQATLDAVVRGDTAATRNIHNNRASMHQGFENQTDPNSSDMPPPNRQTGYTQYQQQEEPVGQSIATMPDSASQVKATPKRGGAAGVVRRKRTADDEDEDYTPSWGKKPKSTRNAPTTRKSQEKRATPARGTGVFRLNSAPKGRPARAMPSQAQVKKGELGPAPGKMLPPPRPSATKAQPPRAAGHRKPIGPLLDAIQADSANGGRRLMAVPKVGDRRTAASNTDGNAAGGSNKMSLRARTSKPSYALDDSFADDPEGTESEEE</sequence>
<evidence type="ECO:0000313" key="2">
    <source>
        <dbReference type="EMBL" id="RWA09553.1"/>
    </source>
</evidence>
<keyword evidence="3" id="KW-1185">Reference proteome</keyword>
<feature type="region of interest" description="Disordered" evidence="1">
    <location>
        <begin position="336"/>
        <end position="355"/>
    </location>
</feature>
<organism evidence="2 3">
    <name type="scientific">Xylaria grammica</name>
    <dbReference type="NCBI Taxonomy" id="363999"/>
    <lineage>
        <taxon>Eukaryota</taxon>
        <taxon>Fungi</taxon>
        <taxon>Dikarya</taxon>
        <taxon>Ascomycota</taxon>
        <taxon>Pezizomycotina</taxon>
        <taxon>Sordariomycetes</taxon>
        <taxon>Xylariomycetidae</taxon>
        <taxon>Xylariales</taxon>
        <taxon>Xylariaceae</taxon>
        <taxon>Xylaria</taxon>
    </lineage>
</organism>
<gene>
    <name evidence="2" type="ORF">EKO27_g5564</name>
</gene>
<feature type="region of interest" description="Disordered" evidence="1">
    <location>
        <begin position="594"/>
        <end position="840"/>
    </location>
</feature>
<feature type="compositionally biased region" description="Polar residues" evidence="1">
    <location>
        <begin position="594"/>
        <end position="617"/>
    </location>
</feature>